<evidence type="ECO:0000256" key="1">
    <source>
        <dbReference type="HAMAP-Rule" id="MF_02215"/>
    </source>
</evidence>
<comment type="similarity">
    <text evidence="1">Belongs to the UbiJ family.</text>
</comment>
<name>A0A2U8GSD3_9RHOO</name>
<dbReference type="KEGG" id="acom:CEW83_15120"/>
<protein>
    <recommendedName>
        <fullName evidence="1">Ubiquinone biosynthesis accessory factor UbiJ</fullName>
    </recommendedName>
</protein>
<dbReference type="UniPathway" id="UPA00232"/>
<keyword evidence="4" id="KW-1185">Reference proteome</keyword>
<dbReference type="HAMAP" id="MF_02215">
    <property type="entry name" value="UbiJ"/>
    <property type="match status" value="1"/>
</dbReference>
<organism evidence="3 4">
    <name type="scientific">Parazoarcus communis</name>
    <dbReference type="NCBI Taxonomy" id="41977"/>
    <lineage>
        <taxon>Bacteria</taxon>
        <taxon>Pseudomonadati</taxon>
        <taxon>Pseudomonadota</taxon>
        <taxon>Betaproteobacteria</taxon>
        <taxon>Rhodocyclales</taxon>
        <taxon>Zoogloeaceae</taxon>
        <taxon>Parazoarcus</taxon>
    </lineage>
</organism>
<keyword evidence="1" id="KW-0831">Ubiquinone biosynthesis</keyword>
<dbReference type="RefSeq" id="WP_108950077.1">
    <property type="nucleotide sequence ID" value="NZ_CP022187.1"/>
</dbReference>
<dbReference type="EMBL" id="CP022187">
    <property type="protein sequence ID" value="AWI76378.1"/>
    <property type="molecule type" value="Genomic_DNA"/>
</dbReference>
<sequence>MIDSLFISGANHLLAQSGWARSRLQPHAGKRARLDISPVSIDFSITAEGHFAACSSDESPDVSLQLPLSASPRALNGGIEALMSQVRITGNAEFADALGFVFRHLRWDLEEDLSRVVGDIAAHRIVSTGIALGKAQQRLAASLSGNTVEYLTEEQPILTSKPMVATFDDDIRGFRDAVARLEKRIDRLGQRTGRARR</sequence>
<dbReference type="GO" id="GO:0005737">
    <property type="term" value="C:cytoplasm"/>
    <property type="evidence" value="ECO:0007669"/>
    <property type="project" value="UniProtKB-SubCell"/>
</dbReference>
<dbReference type="InterPro" id="IPR038989">
    <property type="entry name" value="UbiJ"/>
</dbReference>
<accession>A0A2U8GSD3</accession>
<gene>
    <name evidence="1" type="primary">ubiJ</name>
    <name evidence="3" type="ORF">CEW83_15120</name>
</gene>
<feature type="domain" description="SCP2" evidence="2">
    <location>
        <begin position="11"/>
        <end position="102"/>
    </location>
</feature>
<keyword evidence="1" id="KW-0963">Cytoplasm</keyword>
<dbReference type="Pfam" id="PF02036">
    <property type="entry name" value="SCP2"/>
    <property type="match status" value="1"/>
</dbReference>
<comment type="subcellular location">
    <subcellularLocation>
        <location evidence="1">Cytoplasm</location>
    </subcellularLocation>
</comment>
<dbReference type="InterPro" id="IPR003033">
    <property type="entry name" value="SCP2_sterol-bd_dom"/>
</dbReference>
<evidence type="ECO:0000313" key="3">
    <source>
        <dbReference type="EMBL" id="AWI76378.1"/>
    </source>
</evidence>
<proteinExistence type="inferred from homology"/>
<evidence type="ECO:0000313" key="4">
    <source>
        <dbReference type="Proteomes" id="UP000244930"/>
    </source>
</evidence>
<dbReference type="PANTHER" id="PTHR38693">
    <property type="entry name" value="UBIQUINONE BIOSYNTHESIS PROTEIN UBIJ"/>
    <property type="match status" value="1"/>
</dbReference>
<comment type="function">
    <text evidence="1">Required for ubiquinone (coenzyme Q) biosynthesis. Binds hydrophobic ubiquinone biosynthetic intermediates via its SCP2 domain and is essential for the stability of the Ubi complex. May constitute a docking platform where Ubi enzymes assemble and access their SCP2-bound polyprenyl substrates.</text>
</comment>
<dbReference type="GO" id="GO:0006744">
    <property type="term" value="P:ubiquinone biosynthetic process"/>
    <property type="evidence" value="ECO:0007669"/>
    <property type="project" value="UniProtKB-UniRule"/>
</dbReference>
<dbReference type="AlphaFoldDB" id="A0A2U8GSD3"/>
<dbReference type="PANTHER" id="PTHR38693:SF1">
    <property type="entry name" value="UBIQUINONE BIOSYNTHESIS ACCESSORY FACTOR UBIJ"/>
    <property type="match status" value="1"/>
</dbReference>
<comment type="pathway">
    <text evidence="1">Cofactor biosynthesis; ubiquinone biosynthesis.</text>
</comment>
<dbReference type="Proteomes" id="UP000244930">
    <property type="component" value="Chromosome"/>
</dbReference>
<evidence type="ECO:0000259" key="2">
    <source>
        <dbReference type="Pfam" id="PF02036"/>
    </source>
</evidence>
<reference evidence="3 4" key="1">
    <citation type="submission" date="2017-06" db="EMBL/GenBank/DDBJ databases">
        <title>Azoarcus.</title>
        <authorList>
            <person name="Woo J.-H."/>
            <person name="Kim H.-S."/>
        </authorList>
    </citation>
    <scope>NUCLEOTIDE SEQUENCE [LARGE SCALE GENOMIC DNA]</scope>
    <source>
        <strain evidence="3 4">TSPY31</strain>
    </source>
</reference>